<organism evidence="5 6">
    <name type="scientific">Albugo candida</name>
    <dbReference type="NCBI Taxonomy" id="65357"/>
    <lineage>
        <taxon>Eukaryota</taxon>
        <taxon>Sar</taxon>
        <taxon>Stramenopiles</taxon>
        <taxon>Oomycota</taxon>
        <taxon>Peronosporomycetes</taxon>
        <taxon>Albuginales</taxon>
        <taxon>Albuginaceae</taxon>
        <taxon>Albugo</taxon>
    </lineage>
</organism>
<evidence type="ECO:0000256" key="2">
    <source>
        <dbReference type="PROSITE-ProRule" id="PRU00176"/>
    </source>
</evidence>
<sequence length="509" mass="57325">MCVDGLGQPENSQASNKTFPLTSKKLVAFARFQTAEDLRIAFDRLKQLRLDGNELLQVEPFGQNKLETVVATKSPDAFYPSAFMMPASLAPHLGLHYAPSPLLEYKYPRATELIVRNIANALMALPDFYRQVLHLMNKMNIPPPFDKNCIPGVFEVSRDKVDDTKEQEKIQGVEEDEEEASSPDEYEHKVSQKEQADIAESQFLIQSHTDSKIGTDQSQSNRNKSTILRSKRRLLNPDIFKTKKQHTGNDTERHDTISRLQLEKMRLPPPDLLSWESTLQSYSVGTPSVCVLVSNLPPSVDTKTLIFVFGYVLPSEFELNERSEARIEYPSLGIAAKAVNQFHGVILEGNPLIVSFTSDSKGIEQETPKTFTHSKVKQQMHTILDVEGFDAPKIWSQTDLESKRLNKEELDNEKAIQNYEKGRISRSLYVKNIAQKVTLGDLFAVFGAVVPPEKLKLLWITHFTKGKMKGQAFIEFPDTSLAAQALDRIHGVVIAKKPLIVSYSKSVKP</sequence>
<evidence type="ECO:0000256" key="1">
    <source>
        <dbReference type="ARBA" id="ARBA00022884"/>
    </source>
</evidence>
<feature type="domain" description="RRM" evidence="4">
    <location>
        <begin position="426"/>
        <end position="506"/>
    </location>
</feature>
<dbReference type="AlphaFoldDB" id="A0A024FTK7"/>
<name>A0A024FTK7_9STRA</name>
<dbReference type="InterPro" id="IPR045164">
    <property type="entry name" value="RBM41/RNPC3"/>
</dbReference>
<evidence type="ECO:0000256" key="3">
    <source>
        <dbReference type="SAM" id="MobiDB-lite"/>
    </source>
</evidence>
<comment type="caution">
    <text evidence="5">The sequence shown here is derived from an EMBL/GenBank/DDBJ whole genome shotgun (WGS) entry which is preliminary data.</text>
</comment>
<dbReference type="Proteomes" id="UP000053237">
    <property type="component" value="Unassembled WGS sequence"/>
</dbReference>
<feature type="domain" description="RRM" evidence="4">
    <location>
        <begin position="289"/>
        <end position="359"/>
    </location>
</feature>
<dbReference type="SUPFAM" id="SSF54928">
    <property type="entry name" value="RNA-binding domain, RBD"/>
    <property type="match status" value="2"/>
</dbReference>
<gene>
    <name evidence="5" type="ORF">BN9_095420</name>
</gene>
<dbReference type="PANTHER" id="PTHR16105:SF0">
    <property type="entry name" value="RNA-BINDING REGION-CONTAINING PROTEIN 3"/>
    <property type="match status" value="1"/>
</dbReference>
<proteinExistence type="predicted"/>
<dbReference type="OrthoDB" id="277802at2759"/>
<protein>
    <recommendedName>
        <fullName evidence="4">RRM domain-containing protein</fullName>
    </recommendedName>
</protein>
<dbReference type="GO" id="GO:0030626">
    <property type="term" value="F:U12 snRNA binding"/>
    <property type="evidence" value="ECO:0007669"/>
    <property type="project" value="TreeGrafter"/>
</dbReference>
<dbReference type="GO" id="GO:0097157">
    <property type="term" value="F:pre-mRNA intronic binding"/>
    <property type="evidence" value="ECO:0007669"/>
    <property type="project" value="TreeGrafter"/>
</dbReference>
<dbReference type="Gene3D" id="3.30.70.330">
    <property type="match status" value="2"/>
</dbReference>
<reference evidence="5 6" key="1">
    <citation type="submission" date="2012-05" db="EMBL/GenBank/DDBJ databases">
        <title>Recombination and specialization in a pathogen metapopulation.</title>
        <authorList>
            <person name="Gardiner A."/>
            <person name="Kemen E."/>
            <person name="Schultz-Larsen T."/>
            <person name="MacLean D."/>
            <person name="Van Oosterhout C."/>
            <person name="Jones J.D.G."/>
        </authorList>
    </citation>
    <scope>NUCLEOTIDE SEQUENCE [LARGE SCALE GENOMIC DNA]</scope>
    <source>
        <strain evidence="5 6">Ac Nc2</strain>
    </source>
</reference>
<dbReference type="EMBL" id="CAIX01000225">
    <property type="protein sequence ID" value="CCI10366.1"/>
    <property type="molecule type" value="Genomic_DNA"/>
</dbReference>
<dbReference type="GO" id="GO:0005689">
    <property type="term" value="C:U12-type spliceosomal complex"/>
    <property type="evidence" value="ECO:0007669"/>
    <property type="project" value="TreeGrafter"/>
</dbReference>
<dbReference type="PROSITE" id="PS50102">
    <property type="entry name" value="RRM"/>
    <property type="match status" value="2"/>
</dbReference>
<dbReference type="Pfam" id="PF00076">
    <property type="entry name" value="RRM_1"/>
    <property type="match status" value="1"/>
</dbReference>
<dbReference type="SMART" id="SM00360">
    <property type="entry name" value="RRM"/>
    <property type="match status" value="2"/>
</dbReference>
<feature type="compositionally biased region" description="Basic and acidic residues" evidence="3">
    <location>
        <begin position="160"/>
        <end position="172"/>
    </location>
</feature>
<dbReference type="GO" id="GO:0000398">
    <property type="term" value="P:mRNA splicing, via spliceosome"/>
    <property type="evidence" value="ECO:0007669"/>
    <property type="project" value="TreeGrafter"/>
</dbReference>
<dbReference type="STRING" id="65357.A0A024FTK7"/>
<evidence type="ECO:0000313" key="5">
    <source>
        <dbReference type="EMBL" id="CCI10366.1"/>
    </source>
</evidence>
<keyword evidence="1 2" id="KW-0694">RNA-binding</keyword>
<dbReference type="InterPro" id="IPR035979">
    <property type="entry name" value="RBD_domain_sf"/>
</dbReference>
<feature type="compositionally biased region" description="Acidic residues" evidence="3">
    <location>
        <begin position="173"/>
        <end position="184"/>
    </location>
</feature>
<dbReference type="InterPro" id="IPR000504">
    <property type="entry name" value="RRM_dom"/>
</dbReference>
<dbReference type="InParanoid" id="A0A024FTK7"/>
<evidence type="ECO:0000313" key="6">
    <source>
        <dbReference type="Proteomes" id="UP000053237"/>
    </source>
</evidence>
<dbReference type="InterPro" id="IPR012677">
    <property type="entry name" value="Nucleotide-bd_a/b_plait_sf"/>
</dbReference>
<evidence type="ECO:0000259" key="4">
    <source>
        <dbReference type="PROSITE" id="PS50102"/>
    </source>
</evidence>
<feature type="region of interest" description="Disordered" evidence="3">
    <location>
        <begin position="160"/>
        <end position="193"/>
    </location>
</feature>
<dbReference type="PANTHER" id="PTHR16105">
    <property type="entry name" value="RNA-BINDING REGION-CONTAINING PROTEIN 3"/>
    <property type="match status" value="1"/>
</dbReference>
<accession>A0A024FTK7</accession>
<keyword evidence="6" id="KW-1185">Reference proteome</keyword>